<dbReference type="RefSeq" id="WP_204908839.1">
    <property type="nucleotide sequence ID" value="NZ_JACJLV010000017.1"/>
</dbReference>
<name>A0A938X495_9CLOT</name>
<keyword evidence="2" id="KW-1185">Reference proteome</keyword>
<accession>A0A938X495</accession>
<sequence length="95" mass="11536">MKRKRETSANSIWNKEGFLMCGLGENFTNEEGILVNDTCYEEWDKILDRMIFLWKESNEYTCARQNPYEEEYAKAHEEFTEKYGFHIGIHRRMKR</sequence>
<protein>
    <submittedName>
        <fullName evidence="1">Uncharacterized protein</fullName>
    </submittedName>
</protein>
<comment type="caution">
    <text evidence="1">The sequence shown here is derived from an EMBL/GenBank/DDBJ whole genome shotgun (WGS) entry which is preliminary data.</text>
</comment>
<evidence type="ECO:0000313" key="1">
    <source>
        <dbReference type="EMBL" id="MBM6826788.1"/>
    </source>
</evidence>
<evidence type="ECO:0000313" key="2">
    <source>
        <dbReference type="Proteomes" id="UP000713880"/>
    </source>
</evidence>
<reference evidence="1" key="2">
    <citation type="journal article" date="2021" name="Sci. Rep.">
        <title>The distribution of antibiotic resistance genes in chicken gut microbiota commensals.</title>
        <authorList>
            <person name="Juricova H."/>
            <person name="Matiasovicova J."/>
            <person name="Kubasova T."/>
            <person name="Cejkova D."/>
            <person name="Rychlik I."/>
        </authorList>
    </citation>
    <scope>NUCLEOTIDE SEQUENCE</scope>
    <source>
        <strain evidence="1">An420c</strain>
    </source>
</reference>
<dbReference type="Proteomes" id="UP000713880">
    <property type="component" value="Unassembled WGS sequence"/>
</dbReference>
<dbReference type="EMBL" id="JACJLV010000017">
    <property type="protein sequence ID" value="MBM6826788.1"/>
    <property type="molecule type" value="Genomic_DNA"/>
</dbReference>
<proteinExistence type="predicted"/>
<dbReference type="AlphaFoldDB" id="A0A938X495"/>
<reference evidence="1" key="1">
    <citation type="submission" date="2020-08" db="EMBL/GenBank/DDBJ databases">
        <authorList>
            <person name="Cejkova D."/>
            <person name="Kubasova T."/>
            <person name="Jahodarova E."/>
            <person name="Rychlik I."/>
        </authorList>
    </citation>
    <scope>NUCLEOTIDE SEQUENCE</scope>
    <source>
        <strain evidence="1">An420c</strain>
    </source>
</reference>
<gene>
    <name evidence="1" type="ORF">H6A13_06685</name>
</gene>
<organism evidence="1 2">
    <name type="scientific">Mordavella massiliensis</name>
    <dbReference type="NCBI Taxonomy" id="1871024"/>
    <lineage>
        <taxon>Bacteria</taxon>
        <taxon>Bacillati</taxon>
        <taxon>Bacillota</taxon>
        <taxon>Clostridia</taxon>
        <taxon>Eubacteriales</taxon>
        <taxon>Clostridiaceae</taxon>
        <taxon>Mordavella</taxon>
    </lineage>
</organism>